<dbReference type="InterPro" id="IPR049326">
    <property type="entry name" value="Rhodopsin_dom_fungi"/>
</dbReference>
<feature type="transmembrane region" description="Helical" evidence="7">
    <location>
        <begin position="139"/>
        <end position="163"/>
    </location>
</feature>
<sequence>MTRSRRFLILGTICLPYGTATAQSMLADAPKCAIDCLTELSSQKEYAEMGQEAMCSSEPFAKAMGVCLMVKCSMRQTMDFIKESSAACGIPPTNNTTSYRVNSTVVFAFALVFFALRIVTKFRLGLTWGIDDTLTTLSVAVMIPYYIVLQIMLALGLGLDMWFISDSQIILIFKLFIVIEVLYLTALVLVKAAILCFFLRIFPDHKFRIVVKCTMVFNALIWVGFFIFVFFQIQPFSLFWNGWQQKKGHLILTGFTNFTLPLAGINLLLDIWMLILPMTQLWGMGLKLKKKLGVISMFSVGIFLTIVAAIRVRELVAFLLSQDLTDHELTYQSVDHAQSAFIWSNVEISVGVMVACMPHIRHLVRHITSRIRARKGTEPRQNNRKIFVDRSLATIEVGDSQAIEMSDEGGLLTANTCTTASSATRVGTTSTTKEGRKDSKSYASVSFANDGDTQV</sequence>
<dbReference type="AlphaFoldDB" id="A0A9Q9R978"/>
<evidence type="ECO:0000256" key="6">
    <source>
        <dbReference type="SAM" id="MobiDB-lite"/>
    </source>
</evidence>
<feature type="signal peptide" evidence="8">
    <location>
        <begin position="1"/>
        <end position="22"/>
    </location>
</feature>
<dbReference type="PANTHER" id="PTHR33048">
    <property type="entry name" value="PTH11-LIKE INTEGRAL MEMBRANE PROTEIN (AFU_ORTHOLOGUE AFUA_5G11245)"/>
    <property type="match status" value="1"/>
</dbReference>
<feature type="domain" description="Rhodopsin" evidence="9">
    <location>
        <begin position="116"/>
        <end position="365"/>
    </location>
</feature>
<keyword evidence="4 7" id="KW-0472">Membrane</keyword>
<evidence type="ECO:0000259" key="9">
    <source>
        <dbReference type="Pfam" id="PF20684"/>
    </source>
</evidence>
<keyword evidence="3 7" id="KW-1133">Transmembrane helix</keyword>
<evidence type="ECO:0000313" key="11">
    <source>
        <dbReference type="Proteomes" id="UP000760494"/>
    </source>
</evidence>
<proteinExistence type="inferred from homology"/>
<name>A0A9Q9R978_FUSFU</name>
<accession>A0A9Q9R978</accession>
<dbReference type="GO" id="GO:0016020">
    <property type="term" value="C:membrane"/>
    <property type="evidence" value="ECO:0007669"/>
    <property type="project" value="UniProtKB-SubCell"/>
</dbReference>
<dbReference type="InterPro" id="IPR052337">
    <property type="entry name" value="SAT4-like"/>
</dbReference>
<evidence type="ECO:0000256" key="8">
    <source>
        <dbReference type="SAM" id="SignalP"/>
    </source>
</evidence>
<feature type="chain" id="PRO_5040320842" description="Rhodopsin domain-containing protein" evidence="8">
    <location>
        <begin position="23"/>
        <end position="455"/>
    </location>
</feature>
<evidence type="ECO:0000256" key="2">
    <source>
        <dbReference type="ARBA" id="ARBA00022692"/>
    </source>
</evidence>
<feature type="transmembrane region" description="Helical" evidence="7">
    <location>
        <begin position="101"/>
        <end position="119"/>
    </location>
</feature>
<dbReference type="Pfam" id="PF20684">
    <property type="entry name" value="Fung_rhodopsin"/>
    <property type="match status" value="1"/>
</dbReference>
<evidence type="ECO:0000256" key="3">
    <source>
        <dbReference type="ARBA" id="ARBA00022989"/>
    </source>
</evidence>
<dbReference type="Proteomes" id="UP000760494">
    <property type="component" value="Unassembled WGS sequence"/>
</dbReference>
<feature type="region of interest" description="Disordered" evidence="6">
    <location>
        <begin position="422"/>
        <end position="455"/>
    </location>
</feature>
<evidence type="ECO:0000256" key="4">
    <source>
        <dbReference type="ARBA" id="ARBA00023136"/>
    </source>
</evidence>
<reference evidence="10" key="1">
    <citation type="submission" date="2019-05" db="EMBL/GenBank/DDBJ databases">
        <authorList>
            <person name="Piombo E."/>
        </authorList>
    </citation>
    <scope>NUCLEOTIDE SEQUENCE</scope>
    <source>
        <strain evidence="10">C2S</strain>
    </source>
</reference>
<protein>
    <recommendedName>
        <fullName evidence="9">Rhodopsin domain-containing protein</fullName>
    </recommendedName>
</protein>
<gene>
    <name evidence="10" type="ORF">C2S_72</name>
</gene>
<feature type="transmembrane region" description="Helical" evidence="7">
    <location>
        <begin position="209"/>
        <end position="231"/>
    </location>
</feature>
<keyword evidence="2 7" id="KW-0812">Transmembrane</keyword>
<dbReference type="PANTHER" id="PTHR33048:SF143">
    <property type="entry name" value="EXTRACELLULAR MEMBRANE PROTEIN CFEM DOMAIN-CONTAINING PROTEIN-RELATED"/>
    <property type="match status" value="1"/>
</dbReference>
<comment type="caution">
    <text evidence="10">The sequence shown here is derived from an EMBL/GenBank/DDBJ whole genome shotgun (WGS) entry which is preliminary data.</text>
</comment>
<feature type="transmembrane region" description="Helical" evidence="7">
    <location>
        <begin position="251"/>
        <end position="276"/>
    </location>
</feature>
<evidence type="ECO:0000256" key="5">
    <source>
        <dbReference type="ARBA" id="ARBA00038359"/>
    </source>
</evidence>
<feature type="compositionally biased region" description="Polar residues" evidence="6">
    <location>
        <begin position="441"/>
        <end position="455"/>
    </location>
</feature>
<evidence type="ECO:0000313" key="10">
    <source>
        <dbReference type="EMBL" id="VTT55182.1"/>
    </source>
</evidence>
<dbReference type="EMBL" id="CABFJX010000001">
    <property type="protein sequence ID" value="VTT55182.1"/>
    <property type="molecule type" value="Genomic_DNA"/>
</dbReference>
<comment type="subcellular location">
    <subcellularLocation>
        <location evidence="1">Membrane</location>
        <topology evidence="1">Multi-pass membrane protein</topology>
    </subcellularLocation>
</comment>
<organism evidence="10 11">
    <name type="scientific">Fusarium fujikuroi</name>
    <name type="common">Bakanae and foot rot disease fungus</name>
    <name type="synonym">Gibberella fujikuroi</name>
    <dbReference type="NCBI Taxonomy" id="5127"/>
    <lineage>
        <taxon>Eukaryota</taxon>
        <taxon>Fungi</taxon>
        <taxon>Dikarya</taxon>
        <taxon>Ascomycota</taxon>
        <taxon>Pezizomycotina</taxon>
        <taxon>Sordariomycetes</taxon>
        <taxon>Hypocreomycetidae</taxon>
        <taxon>Hypocreales</taxon>
        <taxon>Nectriaceae</taxon>
        <taxon>Fusarium</taxon>
        <taxon>Fusarium fujikuroi species complex</taxon>
    </lineage>
</organism>
<evidence type="ECO:0000256" key="1">
    <source>
        <dbReference type="ARBA" id="ARBA00004141"/>
    </source>
</evidence>
<comment type="similarity">
    <text evidence="5">Belongs to the SAT4 family.</text>
</comment>
<feature type="transmembrane region" description="Helical" evidence="7">
    <location>
        <begin position="169"/>
        <end position="202"/>
    </location>
</feature>
<keyword evidence="8" id="KW-0732">Signal</keyword>
<evidence type="ECO:0000256" key="7">
    <source>
        <dbReference type="SAM" id="Phobius"/>
    </source>
</evidence>
<feature type="transmembrane region" description="Helical" evidence="7">
    <location>
        <begin position="297"/>
        <end position="320"/>
    </location>
</feature>